<dbReference type="GO" id="GO:0005886">
    <property type="term" value="C:plasma membrane"/>
    <property type="evidence" value="ECO:0007669"/>
    <property type="project" value="UniProtKB-SubCell"/>
</dbReference>
<dbReference type="GO" id="GO:0008381">
    <property type="term" value="F:mechanosensitive monoatomic ion channel activity"/>
    <property type="evidence" value="ECO:0007669"/>
    <property type="project" value="InterPro"/>
</dbReference>
<reference evidence="7 8" key="1">
    <citation type="submission" date="2017-02" db="EMBL/GenBank/DDBJ databases">
        <authorList>
            <person name="Peterson S.W."/>
        </authorList>
    </citation>
    <scope>NUCLEOTIDE SEQUENCE [LARGE SCALE GENOMIC DNA]</scope>
    <source>
        <strain evidence="7 8">P15</strain>
    </source>
</reference>
<feature type="transmembrane region" description="Helical" evidence="5">
    <location>
        <begin position="130"/>
        <end position="155"/>
    </location>
</feature>
<evidence type="ECO:0000313" key="8">
    <source>
        <dbReference type="Proteomes" id="UP000190341"/>
    </source>
</evidence>
<comment type="function">
    <text evidence="5">Mechanosensitive channel that participates in the regulation of osmotic pressure changes within the cell, opening in response to stretch forces in the membrane lipid bilayer, without the need for other proteins. Contributes to normal resistance to hypoosmotic shock. Forms an ion channel of 1.0 nanosiemens conductance with a slight preference for anions.</text>
</comment>
<evidence type="ECO:0000256" key="4">
    <source>
        <dbReference type="ARBA" id="ARBA00023136"/>
    </source>
</evidence>
<keyword evidence="5" id="KW-0406">Ion transport</keyword>
<comment type="similarity">
    <text evidence="5">Belongs to the MscS (TC 1.A.23) family.</text>
</comment>
<dbReference type="EMBL" id="FUZV01000001">
    <property type="protein sequence ID" value="SKC57768.1"/>
    <property type="molecule type" value="Genomic_DNA"/>
</dbReference>
<dbReference type="Gene3D" id="1.10.287.1260">
    <property type="match status" value="1"/>
</dbReference>
<evidence type="ECO:0000259" key="6">
    <source>
        <dbReference type="Pfam" id="PF00924"/>
    </source>
</evidence>
<evidence type="ECO:0000256" key="5">
    <source>
        <dbReference type="RuleBase" id="RU369025"/>
    </source>
</evidence>
<name>A0A1T5K2R5_9GAMM</name>
<dbReference type="InterPro" id="IPR006685">
    <property type="entry name" value="MscS_channel_2nd"/>
</dbReference>
<dbReference type="SUPFAM" id="SSF50182">
    <property type="entry name" value="Sm-like ribonucleoproteins"/>
    <property type="match status" value="1"/>
</dbReference>
<dbReference type="Pfam" id="PF00924">
    <property type="entry name" value="MS_channel_2nd"/>
    <property type="match status" value="1"/>
</dbReference>
<feature type="transmembrane region" description="Helical" evidence="5">
    <location>
        <begin position="102"/>
        <end position="124"/>
    </location>
</feature>
<dbReference type="Gene3D" id="2.30.30.60">
    <property type="match status" value="1"/>
</dbReference>
<gene>
    <name evidence="7" type="ORF">SAMN06296058_1294</name>
</gene>
<keyword evidence="5" id="KW-1003">Cell membrane</keyword>
<keyword evidence="8" id="KW-1185">Reference proteome</keyword>
<comment type="subcellular location">
    <subcellularLocation>
        <location evidence="5">Cell inner membrane</location>
        <topology evidence="5">Multi-pass membrane protein</topology>
    </subcellularLocation>
    <subcellularLocation>
        <location evidence="1">Membrane</location>
    </subcellularLocation>
</comment>
<dbReference type="InterPro" id="IPR010920">
    <property type="entry name" value="LSM_dom_sf"/>
</dbReference>
<feature type="transmembrane region" description="Helical" evidence="5">
    <location>
        <begin position="51"/>
        <end position="71"/>
    </location>
</feature>
<dbReference type="InterPro" id="IPR045275">
    <property type="entry name" value="MscS_archaea/bacteria_type"/>
</dbReference>
<protein>
    <recommendedName>
        <fullName evidence="5">Small-conductance mechanosensitive channel</fullName>
    </recommendedName>
</protein>
<keyword evidence="5" id="KW-0407">Ion channel</keyword>
<evidence type="ECO:0000313" key="7">
    <source>
        <dbReference type="EMBL" id="SKC57768.1"/>
    </source>
</evidence>
<keyword evidence="5" id="KW-0813">Transport</keyword>
<dbReference type="Proteomes" id="UP000190341">
    <property type="component" value="Unassembled WGS sequence"/>
</dbReference>
<comment type="caution">
    <text evidence="5">Lacks conserved residue(s) required for the propagation of feature annotation.</text>
</comment>
<proteinExistence type="inferred from homology"/>
<sequence>MKSKSQYADLFAGYTSVGLAKVPATSRRLHTEKNLHAVANTAWWHDGFAEWSLIAMPAVEVVAILAVAWLLRRLLRGVIRRVCDRYGIATELAIGARRLLSVLIYTVATMLVLARLGVSGAALWTALTGFTAVAAIAFFAAWSVLSNLFCSLLILTTRPFRVQDHVELLEGGDKPGLGGRVVDINLLYTTLLETDGTHGDTVLQVPNSQFFQRITRRWRSGEPIRRQRIDS</sequence>
<keyword evidence="2 5" id="KW-0812">Transmembrane</keyword>
<evidence type="ECO:0000256" key="1">
    <source>
        <dbReference type="ARBA" id="ARBA00004370"/>
    </source>
</evidence>
<feature type="domain" description="Mechanosensitive ion channel MscS" evidence="6">
    <location>
        <begin position="144"/>
        <end position="212"/>
    </location>
</feature>
<dbReference type="InterPro" id="IPR023408">
    <property type="entry name" value="MscS_beta-dom_sf"/>
</dbReference>
<evidence type="ECO:0000256" key="2">
    <source>
        <dbReference type="ARBA" id="ARBA00022692"/>
    </source>
</evidence>
<dbReference type="PANTHER" id="PTHR30221">
    <property type="entry name" value="SMALL-CONDUCTANCE MECHANOSENSITIVE CHANNEL"/>
    <property type="match status" value="1"/>
</dbReference>
<dbReference type="AlphaFoldDB" id="A0A1T5K2R5"/>
<keyword evidence="3 5" id="KW-1133">Transmembrane helix</keyword>
<accession>A0A1T5K2R5</accession>
<dbReference type="STRING" id="428993.SAMN06296058_1294"/>
<organism evidence="7 8">
    <name type="scientific">Pseudoxanthomonas indica</name>
    <dbReference type="NCBI Taxonomy" id="428993"/>
    <lineage>
        <taxon>Bacteria</taxon>
        <taxon>Pseudomonadati</taxon>
        <taxon>Pseudomonadota</taxon>
        <taxon>Gammaproteobacteria</taxon>
        <taxon>Lysobacterales</taxon>
        <taxon>Lysobacteraceae</taxon>
        <taxon>Pseudoxanthomonas</taxon>
    </lineage>
</organism>
<keyword evidence="5" id="KW-0997">Cell inner membrane</keyword>
<keyword evidence="4 5" id="KW-0472">Membrane</keyword>
<comment type="subunit">
    <text evidence="5">Homoheptamer.</text>
</comment>
<dbReference type="PANTHER" id="PTHR30221:SF8">
    <property type="entry name" value="SMALL-CONDUCTANCE MECHANOSENSITIVE CHANNEL"/>
    <property type="match status" value="1"/>
</dbReference>
<evidence type="ECO:0000256" key="3">
    <source>
        <dbReference type="ARBA" id="ARBA00022989"/>
    </source>
</evidence>